<sequence>MKFSHVLAKAKVNLNAHTWFRRVWEKGYSGPPLPKIKRTGKPPVPVTNEAVNEVRTALMREWNVMQWLANPYLNAEKEAPYLERYGNINDEWTQRTVEAKRRKMPNKPKIRQIASGEVEKRRANVGNLLHAHRTVEDELKNLERRNRWD</sequence>
<proteinExistence type="predicted"/>
<dbReference type="AlphaFoldDB" id="A0ABD2JVZ5"/>
<comment type="caution">
    <text evidence="1">The sequence shown here is derived from an EMBL/GenBank/DDBJ whole genome shotgun (WGS) entry which is preliminary data.</text>
</comment>
<dbReference type="InterPro" id="IPR016576">
    <property type="entry name" value="Ribosomal_mL63"/>
</dbReference>
<protein>
    <submittedName>
        <fullName evidence="1">Uncharacterized protein</fullName>
    </submittedName>
</protein>
<evidence type="ECO:0000313" key="1">
    <source>
        <dbReference type="EMBL" id="KAL3094796.1"/>
    </source>
</evidence>
<dbReference type="Proteomes" id="UP001620645">
    <property type="component" value="Unassembled WGS sequence"/>
</dbReference>
<evidence type="ECO:0000313" key="2">
    <source>
        <dbReference type="Proteomes" id="UP001620645"/>
    </source>
</evidence>
<name>A0ABD2JVZ5_HETSC</name>
<dbReference type="Pfam" id="PF14978">
    <property type="entry name" value="MRP-63"/>
    <property type="match status" value="1"/>
</dbReference>
<reference evidence="1 2" key="1">
    <citation type="submission" date="2024-10" db="EMBL/GenBank/DDBJ databases">
        <authorList>
            <person name="Kim D."/>
        </authorList>
    </citation>
    <scope>NUCLEOTIDE SEQUENCE [LARGE SCALE GENOMIC DNA]</scope>
    <source>
        <strain evidence="1">Taebaek</strain>
    </source>
</reference>
<gene>
    <name evidence="1" type="ORF">niasHS_006091</name>
</gene>
<accession>A0ABD2JVZ5</accession>
<dbReference type="EMBL" id="JBICCN010000086">
    <property type="protein sequence ID" value="KAL3094796.1"/>
    <property type="molecule type" value="Genomic_DNA"/>
</dbReference>
<keyword evidence="2" id="KW-1185">Reference proteome</keyword>
<organism evidence="1 2">
    <name type="scientific">Heterodera schachtii</name>
    <name type="common">Sugarbeet cyst nematode worm</name>
    <name type="synonym">Tylenchus schachtii</name>
    <dbReference type="NCBI Taxonomy" id="97005"/>
    <lineage>
        <taxon>Eukaryota</taxon>
        <taxon>Metazoa</taxon>
        <taxon>Ecdysozoa</taxon>
        <taxon>Nematoda</taxon>
        <taxon>Chromadorea</taxon>
        <taxon>Rhabditida</taxon>
        <taxon>Tylenchina</taxon>
        <taxon>Tylenchomorpha</taxon>
        <taxon>Tylenchoidea</taxon>
        <taxon>Heteroderidae</taxon>
        <taxon>Heteroderinae</taxon>
        <taxon>Heterodera</taxon>
    </lineage>
</organism>